<dbReference type="GeneID" id="56477355"/>
<dbReference type="Proteomes" id="UP000007564">
    <property type="component" value="Chromosome"/>
</dbReference>
<dbReference type="GO" id="GO:0003700">
    <property type="term" value="F:DNA-binding transcription factor activity"/>
    <property type="evidence" value="ECO:0007669"/>
    <property type="project" value="TreeGrafter"/>
</dbReference>
<dbReference type="InterPro" id="IPR005471">
    <property type="entry name" value="Tscrpt_reg_IclR_N"/>
</dbReference>
<evidence type="ECO:0000259" key="3">
    <source>
        <dbReference type="PROSITE" id="PS51077"/>
    </source>
</evidence>
<sequence>MAPFSICVSILLLVGDSNRAGVTARYVSEQLGLSLSTAYRWIDMLRQSGLVVRHPSTRKLHLGPLAFDLGVQAVARPYVPPAIEKVLKPLASQHACRLHLVRCSGDYSVLQRTYFDVAELEIVPSKVAVMRLLGIGPAGVCLLSRWPDYEIDRYLVRNQDGLLAAGYQGADIRERVRQCRKLGCFVTRSVLTPGYTAVAIDFEVDGVVYGVSAASAGSEGGKQFHAIREALDRARASLATQAVPEFALEG</sequence>
<dbReference type="Gene3D" id="1.10.10.10">
    <property type="entry name" value="Winged helix-like DNA-binding domain superfamily/Winged helix DNA-binding domain"/>
    <property type="match status" value="1"/>
</dbReference>
<evidence type="ECO:0000313" key="5">
    <source>
        <dbReference type="Proteomes" id="UP000007564"/>
    </source>
</evidence>
<dbReference type="PANTHER" id="PTHR30136">
    <property type="entry name" value="HELIX-TURN-HELIX TRANSCRIPTIONAL REGULATOR, ICLR FAMILY"/>
    <property type="match status" value="1"/>
</dbReference>
<dbReference type="InterPro" id="IPR029016">
    <property type="entry name" value="GAF-like_dom_sf"/>
</dbReference>
<dbReference type="RefSeq" id="WP_003814516.1">
    <property type="nucleotide sequence ID" value="NC_019382.1"/>
</dbReference>
<protein>
    <submittedName>
        <fullName evidence="4">Putative DNA-binding protein</fullName>
    </submittedName>
</protein>
<dbReference type="Gene3D" id="3.30.450.40">
    <property type="match status" value="1"/>
</dbReference>
<dbReference type="SUPFAM" id="SSF55781">
    <property type="entry name" value="GAF domain-like"/>
    <property type="match status" value="1"/>
</dbReference>
<proteinExistence type="predicted"/>
<gene>
    <name evidence="4" type="ORF">BN112_4260</name>
</gene>
<keyword evidence="4" id="KW-0238">DNA-binding</keyword>
<keyword evidence="2" id="KW-0804">Transcription</keyword>
<keyword evidence="1" id="KW-0805">Transcription regulation</keyword>
<dbReference type="GO" id="GO:0003677">
    <property type="term" value="F:DNA binding"/>
    <property type="evidence" value="ECO:0007669"/>
    <property type="project" value="UniProtKB-KW"/>
</dbReference>
<dbReference type="InterPro" id="IPR050707">
    <property type="entry name" value="HTH_MetabolicPath_Reg"/>
</dbReference>
<evidence type="ECO:0000313" key="4">
    <source>
        <dbReference type="EMBL" id="CCJ56174.1"/>
    </source>
</evidence>
<dbReference type="EMBL" id="HE965806">
    <property type="protein sequence ID" value="CCJ56174.1"/>
    <property type="molecule type" value="Genomic_DNA"/>
</dbReference>
<dbReference type="InterPro" id="IPR036390">
    <property type="entry name" value="WH_DNA-bd_sf"/>
</dbReference>
<name>A0A0C6PCX6_BORBO</name>
<dbReference type="SUPFAM" id="SSF46785">
    <property type="entry name" value="Winged helix' DNA-binding domain"/>
    <property type="match status" value="1"/>
</dbReference>
<reference evidence="4 5" key="1">
    <citation type="journal article" date="2012" name="BMC Genomics">
        <title>Comparative genomics of the classical Bordetella subspecies: the evolution and exchange of virulence-associated diversity amongst closely related pathogens.</title>
        <authorList>
            <person name="Park J."/>
            <person name="Zhang Y."/>
            <person name="Buboltz A.M."/>
            <person name="Zhang X."/>
            <person name="Schuster S.C."/>
            <person name="Ahuja U."/>
            <person name="Liu M."/>
            <person name="Miller J.F."/>
            <person name="Sebaihia M."/>
            <person name="Bentley S.D."/>
            <person name="Parkhill J."/>
            <person name="Harvill E.T."/>
        </authorList>
    </citation>
    <scope>NUCLEOTIDE SEQUENCE [LARGE SCALE GENOMIC DNA]</scope>
    <source>
        <strain evidence="4 5">253</strain>
    </source>
</reference>
<dbReference type="AlphaFoldDB" id="A0A0C6PCX6"/>
<dbReference type="KEGG" id="bbh:BN112_4260"/>
<dbReference type="HOGENOM" id="CLU_1109738_0_0_4"/>
<evidence type="ECO:0000256" key="2">
    <source>
        <dbReference type="ARBA" id="ARBA00023163"/>
    </source>
</evidence>
<dbReference type="PROSITE" id="PS51077">
    <property type="entry name" value="HTH_ICLR"/>
    <property type="match status" value="1"/>
</dbReference>
<organism evidence="4 5">
    <name type="scientific">Bordetella bronchiseptica 253</name>
    <dbReference type="NCBI Taxonomy" id="568707"/>
    <lineage>
        <taxon>Bacteria</taxon>
        <taxon>Pseudomonadati</taxon>
        <taxon>Pseudomonadota</taxon>
        <taxon>Betaproteobacteria</taxon>
        <taxon>Burkholderiales</taxon>
        <taxon>Alcaligenaceae</taxon>
        <taxon>Bordetella</taxon>
    </lineage>
</organism>
<dbReference type="OrthoDB" id="9807558at2"/>
<evidence type="ECO:0000256" key="1">
    <source>
        <dbReference type="ARBA" id="ARBA00023015"/>
    </source>
</evidence>
<accession>A0A0C6PCX6</accession>
<dbReference type="PANTHER" id="PTHR30136:SF35">
    <property type="entry name" value="HTH-TYPE TRANSCRIPTIONAL REGULATOR RV1719"/>
    <property type="match status" value="1"/>
</dbReference>
<dbReference type="InterPro" id="IPR036388">
    <property type="entry name" value="WH-like_DNA-bd_sf"/>
</dbReference>
<dbReference type="GO" id="GO:0045892">
    <property type="term" value="P:negative regulation of DNA-templated transcription"/>
    <property type="evidence" value="ECO:0007669"/>
    <property type="project" value="TreeGrafter"/>
</dbReference>
<feature type="domain" description="HTH iclR-type" evidence="3">
    <location>
        <begin position="1"/>
        <end position="64"/>
    </location>
</feature>